<keyword evidence="2" id="KW-0732">Signal</keyword>
<evidence type="ECO:0000313" key="4">
    <source>
        <dbReference type="Proteomes" id="UP001138681"/>
    </source>
</evidence>
<dbReference type="EMBL" id="JAGSPC010000001">
    <property type="protein sequence ID" value="MBV7258294.1"/>
    <property type="molecule type" value="Genomic_DNA"/>
</dbReference>
<keyword evidence="4" id="KW-1185">Reference proteome</keyword>
<gene>
    <name evidence="3" type="ORF">KCG46_01745</name>
</gene>
<proteinExistence type="predicted"/>
<dbReference type="RefSeq" id="WP_218403630.1">
    <property type="nucleotide sequence ID" value="NZ_JAGSPC010000001.1"/>
</dbReference>
<keyword evidence="1" id="KW-0472">Membrane</keyword>
<keyword evidence="1" id="KW-0812">Transmembrane</keyword>
<organism evidence="3 4">
    <name type="scientific">Erythrobacter crassostreae</name>
    <dbReference type="NCBI Taxonomy" id="2828328"/>
    <lineage>
        <taxon>Bacteria</taxon>
        <taxon>Pseudomonadati</taxon>
        <taxon>Pseudomonadota</taxon>
        <taxon>Alphaproteobacteria</taxon>
        <taxon>Sphingomonadales</taxon>
        <taxon>Erythrobacteraceae</taxon>
        <taxon>Erythrobacter/Porphyrobacter group</taxon>
        <taxon>Erythrobacter</taxon>
    </lineage>
</organism>
<accession>A0A9X1JLF7</accession>
<dbReference type="AlphaFoldDB" id="A0A9X1JLF7"/>
<sequence>MIKTASRLTLTVATVSMAFLPVAAHANTRAGDNGTVYGAEASSAGAIFGAVYDDEEISFALGDVLAVVAGILAGTAIITLLSGTADNSPDQSRGT</sequence>
<comment type="caution">
    <text evidence="3">The sequence shown here is derived from an EMBL/GenBank/DDBJ whole genome shotgun (WGS) entry which is preliminary data.</text>
</comment>
<evidence type="ECO:0000256" key="1">
    <source>
        <dbReference type="SAM" id="Phobius"/>
    </source>
</evidence>
<feature type="signal peptide" evidence="2">
    <location>
        <begin position="1"/>
        <end position="26"/>
    </location>
</feature>
<evidence type="ECO:0000256" key="2">
    <source>
        <dbReference type="SAM" id="SignalP"/>
    </source>
</evidence>
<protein>
    <submittedName>
        <fullName evidence="3">Uncharacterized protein</fullName>
    </submittedName>
</protein>
<evidence type="ECO:0000313" key="3">
    <source>
        <dbReference type="EMBL" id="MBV7258294.1"/>
    </source>
</evidence>
<name>A0A9X1JLF7_9SPHN</name>
<keyword evidence="1" id="KW-1133">Transmembrane helix</keyword>
<dbReference type="Proteomes" id="UP001138681">
    <property type="component" value="Unassembled WGS sequence"/>
</dbReference>
<feature type="chain" id="PRO_5040857740" evidence="2">
    <location>
        <begin position="27"/>
        <end position="95"/>
    </location>
</feature>
<reference evidence="3" key="1">
    <citation type="submission" date="2021-04" db="EMBL/GenBank/DDBJ databases">
        <authorList>
            <person name="Pira H."/>
            <person name="Risdian C."/>
            <person name="Wink J."/>
        </authorList>
    </citation>
    <scope>NUCLEOTIDE SEQUENCE</scope>
    <source>
        <strain evidence="3">WH158</strain>
    </source>
</reference>
<feature type="transmembrane region" description="Helical" evidence="1">
    <location>
        <begin position="64"/>
        <end position="85"/>
    </location>
</feature>